<dbReference type="Pfam" id="PF00241">
    <property type="entry name" value="Cofilin_ADF"/>
    <property type="match status" value="1"/>
</dbReference>
<dbReference type="OrthoDB" id="2195590at2759"/>
<protein>
    <recommendedName>
        <fullName evidence="1">ADF-H domain-containing protein</fullName>
    </recommendedName>
</protein>
<reference evidence="3" key="2">
    <citation type="submission" date="2015-07" db="EMBL/GenBank/DDBJ databases">
        <title>Contrasting host-pathogen interactions and genome evolution in two generalist and specialist microsporidian pathogens of mosquitoes.</title>
        <authorList>
            <consortium name="The Broad Institute Genomics Platform"/>
            <consortium name="The Broad Institute Genome Sequencing Center for Infectious Disease"/>
            <person name="Cuomo C.A."/>
            <person name="Sanscrainte N.D."/>
            <person name="Goldberg J.M."/>
            <person name="Heiman D."/>
            <person name="Young S."/>
            <person name="Zeng Q."/>
            <person name="Becnel J.J."/>
            <person name="Birren B.W."/>
        </authorList>
    </citation>
    <scope>NUCLEOTIDE SEQUENCE [LARGE SCALE GENOMIC DNA]</scope>
    <source>
        <strain evidence="3">USNM 41457</strain>
    </source>
</reference>
<dbReference type="VEuPathDB" id="MicrosporidiaDB:EDEG_01670"/>
<accession>J9D8D3</accession>
<keyword evidence="3" id="KW-1185">Reference proteome</keyword>
<evidence type="ECO:0000313" key="2">
    <source>
        <dbReference type="EMBL" id="EJW04036.1"/>
    </source>
</evidence>
<dbReference type="EMBL" id="AFBI03000025">
    <property type="protein sequence ID" value="EJW04036.1"/>
    <property type="molecule type" value="Genomic_DNA"/>
</dbReference>
<evidence type="ECO:0000259" key="1">
    <source>
        <dbReference type="PROSITE" id="PS51263"/>
    </source>
</evidence>
<dbReference type="HOGENOM" id="CLU_1517837_0_0_1"/>
<dbReference type="InterPro" id="IPR002108">
    <property type="entry name" value="ADF-H"/>
</dbReference>
<dbReference type="SUPFAM" id="SSF55753">
    <property type="entry name" value="Actin depolymerizing proteins"/>
    <property type="match status" value="1"/>
</dbReference>
<comment type="caution">
    <text evidence="2">The sequence shown here is derived from an EMBL/GenBank/DDBJ whole genome shotgun (WGS) entry which is preliminary data.</text>
</comment>
<dbReference type="CDD" id="cd00013">
    <property type="entry name" value="ADF_gelsolin"/>
    <property type="match status" value="1"/>
</dbReference>
<dbReference type="Proteomes" id="UP000003163">
    <property type="component" value="Unassembled WGS sequence"/>
</dbReference>
<proteinExistence type="predicted"/>
<sequence length="177" mass="20567">MADSQELDKIRNNVNMVRYRKYICTVFGLESKAASEDRFVEFFSIKRNIIGKNVVADNEKVRVSKIEEKSVNGREIPSVEFLKSQFEEIRNEISEDKCYYIVCDFGFYNDLNAYRTLLCLITYIPDDVADVSEKFTYSKESLLLQNLLNIGKPIVVNNWKSLEYENIASICSGFTKY</sequence>
<dbReference type="InterPro" id="IPR029006">
    <property type="entry name" value="ADF-H/Gelsolin-like_dom_sf"/>
</dbReference>
<reference evidence="2 3" key="1">
    <citation type="submission" date="2011-08" db="EMBL/GenBank/DDBJ databases">
        <authorList>
            <person name="Liu Z.J."/>
            <person name="Shi F.L."/>
            <person name="Lu J.Q."/>
            <person name="Li M."/>
            <person name="Wang Z.L."/>
        </authorList>
    </citation>
    <scope>NUCLEOTIDE SEQUENCE [LARGE SCALE GENOMIC DNA]</scope>
    <source>
        <strain evidence="2 3">USNM 41457</strain>
    </source>
</reference>
<name>J9D8D3_EDHAE</name>
<dbReference type="Gene3D" id="3.40.20.10">
    <property type="entry name" value="Severin"/>
    <property type="match status" value="1"/>
</dbReference>
<dbReference type="AlphaFoldDB" id="J9D8D3"/>
<dbReference type="GO" id="GO:0003779">
    <property type="term" value="F:actin binding"/>
    <property type="evidence" value="ECO:0007669"/>
    <property type="project" value="InterPro"/>
</dbReference>
<dbReference type="PROSITE" id="PS51263">
    <property type="entry name" value="ADF_H"/>
    <property type="match status" value="1"/>
</dbReference>
<dbReference type="InParanoid" id="J9D8D3"/>
<gene>
    <name evidence="2" type="ORF">EDEG_01670</name>
</gene>
<feature type="domain" description="ADF-H" evidence="1">
    <location>
        <begin position="30"/>
        <end position="172"/>
    </location>
</feature>
<organism evidence="2 3">
    <name type="scientific">Edhazardia aedis (strain USNM 41457)</name>
    <name type="common">Microsporidian parasite</name>
    <dbReference type="NCBI Taxonomy" id="1003232"/>
    <lineage>
        <taxon>Eukaryota</taxon>
        <taxon>Fungi</taxon>
        <taxon>Fungi incertae sedis</taxon>
        <taxon>Microsporidia</taxon>
        <taxon>Edhazardia</taxon>
    </lineage>
</organism>
<evidence type="ECO:0000313" key="3">
    <source>
        <dbReference type="Proteomes" id="UP000003163"/>
    </source>
</evidence>